<dbReference type="Gene3D" id="6.10.140.2220">
    <property type="match status" value="2"/>
</dbReference>
<dbReference type="Pfam" id="PF01753">
    <property type="entry name" value="zf-MYND"/>
    <property type="match status" value="2"/>
</dbReference>
<dbReference type="GO" id="GO:0008270">
    <property type="term" value="F:zinc ion binding"/>
    <property type="evidence" value="ECO:0007669"/>
    <property type="project" value="UniProtKB-KW"/>
</dbReference>
<evidence type="ECO:0000256" key="1">
    <source>
        <dbReference type="ARBA" id="ARBA00022723"/>
    </source>
</evidence>
<gene>
    <name evidence="6" type="ORF">CTEN210_11682</name>
</gene>
<sequence>MAQPRPLSYSTINPYIKFPPDFYGDVVAERTFKACSDAKIQSPKVLGNLYDESDTQNMEPLTNVPPSYASLRRLGKLPKMQKLRRIANKDIQKIAQNVADGKYDCKVTFCKGKNDSGRLYFYIYFDEEDNKKLAKPKEKDAKYDFRVTVVLNEVHDTFHPSSHEIVIGCDPPYMMNGSLNSEQKTDIYYRLLHQMFRTHGMDIYNMGLDHFFIKNLIQTIGMHYTTKRDGQLAEDAYFTGVDILARLDQYWDTIKYLLHALGESYETFEQSKKAGDIYSATMNFYNRSFSIRDATTFNYNAGLAYRNCNEFALAESSFILAMYYTFKPVQPIPMLNCILKSMYMMYQMMDVKKTTGLQPIHPIIGALTTVAGLNNNNHMGRPQEAIHRHMAESNFQMILKPCYRNKSAAYNRIKALATVPTINAFREQLYDSCDQNTMFAFRMERNPEYTNEPDSSVAARAMRDQLRPNTGYDKSFGENRATPYCCEVCKLMEEFQTGGKLLQCPCKNVYYCSKVCQKAHWKFHKQFCSGAVNKKKKPEKKDAKEAEEEDAREKLSNVSISTTTTCHKCGSSRIPDGKDKQFKCPCNLGIYYCSKDCQRNDWKDHKVAHKAAS</sequence>
<organism evidence="6 7">
    <name type="scientific">Chaetoceros tenuissimus</name>
    <dbReference type="NCBI Taxonomy" id="426638"/>
    <lineage>
        <taxon>Eukaryota</taxon>
        <taxon>Sar</taxon>
        <taxon>Stramenopiles</taxon>
        <taxon>Ochrophyta</taxon>
        <taxon>Bacillariophyta</taxon>
        <taxon>Coscinodiscophyceae</taxon>
        <taxon>Chaetocerotophycidae</taxon>
        <taxon>Chaetocerotales</taxon>
        <taxon>Chaetocerotaceae</taxon>
        <taxon>Chaetoceros</taxon>
    </lineage>
</organism>
<dbReference type="AlphaFoldDB" id="A0AAD3D1R5"/>
<keyword evidence="2 4" id="KW-0863">Zinc-finger</keyword>
<keyword evidence="3" id="KW-0862">Zinc</keyword>
<comment type="caution">
    <text evidence="6">The sequence shown here is derived from an EMBL/GenBank/DDBJ whole genome shotgun (WGS) entry which is preliminary data.</text>
</comment>
<dbReference type="Proteomes" id="UP001054902">
    <property type="component" value="Unassembled WGS sequence"/>
</dbReference>
<evidence type="ECO:0000256" key="3">
    <source>
        <dbReference type="ARBA" id="ARBA00022833"/>
    </source>
</evidence>
<keyword evidence="7" id="KW-1185">Reference proteome</keyword>
<dbReference type="PROSITE" id="PS50865">
    <property type="entry name" value="ZF_MYND_2"/>
    <property type="match status" value="2"/>
</dbReference>
<keyword evidence="1" id="KW-0479">Metal-binding</keyword>
<evidence type="ECO:0000256" key="4">
    <source>
        <dbReference type="PROSITE-ProRule" id="PRU00134"/>
    </source>
</evidence>
<accession>A0AAD3D1R5</accession>
<evidence type="ECO:0000256" key="2">
    <source>
        <dbReference type="ARBA" id="ARBA00022771"/>
    </source>
</evidence>
<dbReference type="EMBL" id="BLLK01000047">
    <property type="protein sequence ID" value="GFH55206.1"/>
    <property type="molecule type" value="Genomic_DNA"/>
</dbReference>
<feature type="domain" description="MYND-type" evidence="5">
    <location>
        <begin position="486"/>
        <end position="528"/>
    </location>
</feature>
<evidence type="ECO:0000259" key="5">
    <source>
        <dbReference type="PROSITE" id="PS50865"/>
    </source>
</evidence>
<feature type="domain" description="MYND-type" evidence="5">
    <location>
        <begin position="566"/>
        <end position="613"/>
    </location>
</feature>
<proteinExistence type="predicted"/>
<evidence type="ECO:0000313" key="7">
    <source>
        <dbReference type="Proteomes" id="UP001054902"/>
    </source>
</evidence>
<dbReference type="InterPro" id="IPR002893">
    <property type="entry name" value="Znf_MYND"/>
</dbReference>
<evidence type="ECO:0000313" key="6">
    <source>
        <dbReference type="EMBL" id="GFH55206.1"/>
    </source>
</evidence>
<protein>
    <recommendedName>
        <fullName evidence="5">MYND-type domain-containing protein</fullName>
    </recommendedName>
</protein>
<reference evidence="6 7" key="1">
    <citation type="journal article" date="2021" name="Sci. Rep.">
        <title>The genome of the diatom Chaetoceros tenuissimus carries an ancient integrated fragment of an extant virus.</title>
        <authorList>
            <person name="Hongo Y."/>
            <person name="Kimura K."/>
            <person name="Takaki Y."/>
            <person name="Yoshida Y."/>
            <person name="Baba S."/>
            <person name="Kobayashi G."/>
            <person name="Nagasaki K."/>
            <person name="Hano T."/>
            <person name="Tomaru Y."/>
        </authorList>
    </citation>
    <scope>NUCLEOTIDE SEQUENCE [LARGE SCALE GENOMIC DNA]</scope>
    <source>
        <strain evidence="6 7">NIES-3715</strain>
    </source>
</reference>
<dbReference type="SUPFAM" id="SSF144232">
    <property type="entry name" value="HIT/MYND zinc finger-like"/>
    <property type="match status" value="2"/>
</dbReference>
<name>A0AAD3D1R5_9STRA</name>